<dbReference type="HOGENOM" id="CLU_000288_7_18_1"/>
<dbReference type="InterPro" id="IPR050167">
    <property type="entry name" value="Ser_Thr_protein_kinase"/>
</dbReference>
<dbReference type="GO" id="GO:0005524">
    <property type="term" value="F:ATP binding"/>
    <property type="evidence" value="ECO:0007669"/>
    <property type="project" value="InterPro"/>
</dbReference>
<proteinExistence type="predicted"/>
<dbReference type="SUPFAM" id="SSF56112">
    <property type="entry name" value="Protein kinase-like (PK-like)"/>
    <property type="match status" value="1"/>
</dbReference>
<sequence length="139" mass="15681">MSNLAFIGANLSTDYPFFVTPFLQNSNVMNYIHDHPRCDLTKILHEASLGLEYLHSQQFVHGNVKATNILIDDDGRAVLCNYGLAKIRRDFNLRLPTSVNLALSIQNWKAPELFSGAEPNKSSDVYSFGMTIYEVRIIS</sequence>
<dbReference type="GO" id="GO:0004672">
    <property type="term" value="F:protein kinase activity"/>
    <property type="evidence" value="ECO:0007669"/>
    <property type="project" value="InterPro"/>
</dbReference>
<gene>
    <name evidence="2" type="ORF">GALMADRAFT_64705</name>
</gene>
<dbReference type="Pfam" id="PF07714">
    <property type="entry name" value="PK_Tyr_Ser-Thr"/>
    <property type="match status" value="1"/>
</dbReference>
<reference evidence="3" key="1">
    <citation type="journal article" date="2014" name="Proc. Natl. Acad. Sci. U.S.A.">
        <title>Extensive sampling of basidiomycete genomes demonstrates inadequacy of the white-rot/brown-rot paradigm for wood decay fungi.</title>
        <authorList>
            <person name="Riley R."/>
            <person name="Salamov A.A."/>
            <person name="Brown D.W."/>
            <person name="Nagy L.G."/>
            <person name="Floudas D."/>
            <person name="Held B.W."/>
            <person name="Levasseur A."/>
            <person name="Lombard V."/>
            <person name="Morin E."/>
            <person name="Otillar R."/>
            <person name="Lindquist E.A."/>
            <person name="Sun H."/>
            <person name="LaButti K.M."/>
            <person name="Schmutz J."/>
            <person name="Jabbour D."/>
            <person name="Luo H."/>
            <person name="Baker S.E."/>
            <person name="Pisabarro A.G."/>
            <person name="Walton J.D."/>
            <person name="Blanchette R.A."/>
            <person name="Henrissat B."/>
            <person name="Martin F."/>
            <person name="Cullen D."/>
            <person name="Hibbett D.S."/>
            <person name="Grigoriev I.V."/>
        </authorList>
    </citation>
    <scope>NUCLEOTIDE SEQUENCE [LARGE SCALE GENOMIC DNA]</scope>
    <source>
        <strain evidence="3">CBS 339.88</strain>
    </source>
</reference>
<evidence type="ECO:0000313" key="2">
    <source>
        <dbReference type="EMBL" id="KDR78042.1"/>
    </source>
</evidence>
<dbReference type="OrthoDB" id="10261027at2759"/>
<dbReference type="AlphaFoldDB" id="A0A067T6T2"/>
<dbReference type="InterPro" id="IPR001245">
    <property type="entry name" value="Ser-Thr/Tyr_kinase_cat_dom"/>
</dbReference>
<protein>
    <recommendedName>
        <fullName evidence="1">Protein kinase domain-containing protein</fullName>
    </recommendedName>
</protein>
<dbReference type="Proteomes" id="UP000027222">
    <property type="component" value="Unassembled WGS sequence"/>
</dbReference>
<dbReference type="Gene3D" id="1.10.510.10">
    <property type="entry name" value="Transferase(Phosphotransferase) domain 1"/>
    <property type="match status" value="1"/>
</dbReference>
<dbReference type="STRING" id="685588.A0A067T6T2"/>
<evidence type="ECO:0000313" key="3">
    <source>
        <dbReference type="Proteomes" id="UP000027222"/>
    </source>
</evidence>
<accession>A0A067T6T2</accession>
<dbReference type="PROSITE" id="PS50011">
    <property type="entry name" value="PROTEIN_KINASE_DOM"/>
    <property type="match status" value="1"/>
</dbReference>
<dbReference type="PANTHER" id="PTHR23257">
    <property type="entry name" value="SERINE-THREONINE PROTEIN KINASE"/>
    <property type="match status" value="1"/>
</dbReference>
<dbReference type="InterPro" id="IPR000719">
    <property type="entry name" value="Prot_kinase_dom"/>
</dbReference>
<dbReference type="EMBL" id="KL142375">
    <property type="protein sequence ID" value="KDR78042.1"/>
    <property type="molecule type" value="Genomic_DNA"/>
</dbReference>
<feature type="non-terminal residue" evidence="2">
    <location>
        <position position="139"/>
    </location>
</feature>
<feature type="domain" description="Protein kinase" evidence="1">
    <location>
        <begin position="1"/>
        <end position="139"/>
    </location>
</feature>
<keyword evidence="3" id="KW-1185">Reference proteome</keyword>
<organism evidence="2 3">
    <name type="scientific">Galerina marginata (strain CBS 339.88)</name>
    <dbReference type="NCBI Taxonomy" id="685588"/>
    <lineage>
        <taxon>Eukaryota</taxon>
        <taxon>Fungi</taxon>
        <taxon>Dikarya</taxon>
        <taxon>Basidiomycota</taxon>
        <taxon>Agaricomycotina</taxon>
        <taxon>Agaricomycetes</taxon>
        <taxon>Agaricomycetidae</taxon>
        <taxon>Agaricales</taxon>
        <taxon>Agaricineae</taxon>
        <taxon>Strophariaceae</taxon>
        <taxon>Galerina</taxon>
    </lineage>
</organism>
<dbReference type="InterPro" id="IPR011009">
    <property type="entry name" value="Kinase-like_dom_sf"/>
</dbReference>
<evidence type="ECO:0000259" key="1">
    <source>
        <dbReference type="PROSITE" id="PS50011"/>
    </source>
</evidence>
<name>A0A067T6T2_GALM3</name>